<evidence type="ECO:0000256" key="13">
    <source>
        <dbReference type="ARBA" id="ARBA00072413"/>
    </source>
</evidence>
<evidence type="ECO:0000313" key="20">
    <source>
        <dbReference type="RefSeq" id="XP_013854990.1"/>
    </source>
</evidence>
<feature type="compositionally biased region" description="Low complexity" evidence="17">
    <location>
        <begin position="491"/>
        <end position="506"/>
    </location>
</feature>
<feature type="compositionally biased region" description="Polar residues" evidence="17">
    <location>
        <begin position="116"/>
        <end position="138"/>
    </location>
</feature>
<dbReference type="GO" id="GO:0017124">
    <property type="term" value="F:SH3 domain binding"/>
    <property type="evidence" value="ECO:0007669"/>
    <property type="project" value="UniProtKB-KW"/>
</dbReference>
<evidence type="ECO:0000256" key="10">
    <source>
        <dbReference type="ARBA" id="ARBA00022990"/>
    </source>
</evidence>
<dbReference type="Gene3D" id="1.20.120.230">
    <property type="entry name" value="Alpha-catenin/vinculin-like"/>
    <property type="match status" value="1"/>
</dbReference>
<feature type="domain" description="SH3" evidence="18">
    <location>
        <begin position="19"/>
        <end position="81"/>
    </location>
</feature>
<keyword evidence="7" id="KW-0597">Phosphoprotein</keyword>
<dbReference type="AlphaFoldDB" id="A0A2I4AHK0"/>
<feature type="region of interest" description="Disordered" evidence="17">
    <location>
        <begin position="278"/>
        <end position="339"/>
    </location>
</feature>
<evidence type="ECO:0000256" key="15">
    <source>
        <dbReference type="ARBA" id="ARBA00081467"/>
    </source>
</evidence>
<organism evidence="19 20">
    <name type="scientific">Austrofundulus limnaeus</name>
    <name type="common">Annual killifish</name>
    <dbReference type="NCBI Taxonomy" id="52670"/>
    <lineage>
        <taxon>Eukaryota</taxon>
        <taxon>Metazoa</taxon>
        <taxon>Chordata</taxon>
        <taxon>Craniata</taxon>
        <taxon>Vertebrata</taxon>
        <taxon>Euteleostomi</taxon>
        <taxon>Actinopterygii</taxon>
        <taxon>Neopterygii</taxon>
        <taxon>Teleostei</taxon>
        <taxon>Neoteleostei</taxon>
        <taxon>Acanthomorphata</taxon>
        <taxon>Ovalentaria</taxon>
        <taxon>Atherinomorphae</taxon>
        <taxon>Cyprinodontiformes</taxon>
        <taxon>Rivulidae</taxon>
        <taxon>Austrofundulus</taxon>
    </lineage>
</organism>
<keyword evidence="8" id="KW-0130">Cell adhesion</keyword>
<evidence type="ECO:0000256" key="4">
    <source>
        <dbReference type="ARBA" id="ARBA00007848"/>
    </source>
</evidence>
<feature type="region of interest" description="Disordered" evidence="17">
    <location>
        <begin position="85"/>
        <end position="138"/>
    </location>
</feature>
<evidence type="ECO:0000256" key="9">
    <source>
        <dbReference type="ARBA" id="ARBA00022949"/>
    </source>
</evidence>
<evidence type="ECO:0000256" key="1">
    <source>
        <dbReference type="ARBA" id="ARBA00004246"/>
    </source>
</evidence>
<dbReference type="GO" id="GO:0005925">
    <property type="term" value="C:focal adhesion"/>
    <property type="evidence" value="ECO:0007669"/>
    <property type="project" value="UniProtKB-SubCell"/>
</dbReference>
<feature type="compositionally biased region" description="Low complexity" evidence="17">
    <location>
        <begin position="179"/>
        <end position="190"/>
    </location>
</feature>
<comment type="subcellular location">
    <subcellularLocation>
        <location evidence="1">Cell junction</location>
        <location evidence="1">Focal adhesion</location>
    </subcellularLocation>
    <subcellularLocation>
        <location evidence="2">Cell projection</location>
        <location evidence="2">Axon</location>
    </subcellularLocation>
    <subcellularLocation>
        <location evidence="3">Cytoplasm</location>
    </subcellularLocation>
</comment>
<dbReference type="GO" id="GO:0007169">
    <property type="term" value="P:cell surface receptor protein tyrosine kinase signaling pathway"/>
    <property type="evidence" value="ECO:0007669"/>
    <property type="project" value="TreeGrafter"/>
</dbReference>
<keyword evidence="6" id="KW-0963">Cytoplasm</keyword>
<gene>
    <name evidence="20" type="primary">bcar1</name>
</gene>
<dbReference type="FunFam" id="1.20.120.830:FF:000001">
    <property type="entry name" value="BCAR1 scaffold protein, Cas family member"/>
    <property type="match status" value="1"/>
</dbReference>
<feature type="region of interest" description="Disordered" evidence="17">
    <location>
        <begin position="685"/>
        <end position="748"/>
    </location>
</feature>
<feature type="region of interest" description="Disordered" evidence="17">
    <location>
        <begin position="490"/>
        <end position="525"/>
    </location>
</feature>
<dbReference type="InterPro" id="IPR001452">
    <property type="entry name" value="SH3_domain"/>
</dbReference>
<dbReference type="STRING" id="52670.A0A2I4AHK0"/>
<feature type="region of interest" description="Disordered" evidence="17">
    <location>
        <begin position="813"/>
        <end position="842"/>
    </location>
</feature>
<comment type="similarity">
    <text evidence="4">Belongs to the CAS family.</text>
</comment>
<dbReference type="PANTHER" id="PTHR10654">
    <property type="entry name" value="CAS SCAFFOLDING PROTEIN"/>
    <property type="match status" value="1"/>
</dbReference>
<evidence type="ECO:0000256" key="6">
    <source>
        <dbReference type="ARBA" id="ARBA00022490"/>
    </source>
</evidence>
<evidence type="ECO:0000256" key="5">
    <source>
        <dbReference type="ARBA" id="ARBA00022443"/>
    </source>
</evidence>
<protein>
    <recommendedName>
        <fullName evidence="13">Breast cancer anti-estrogen resistance protein 1</fullName>
    </recommendedName>
    <alternativeName>
        <fullName evidence="14">CRK-associated substrate</fullName>
    </alternativeName>
    <alternativeName>
        <fullName evidence="15">p130cas</fullName>
    </alternativeName>
</protein>
<accession>A0A2I4AHK0</accession>
<dbReference type="CDD" id="cd12001">
    <property type="entry name" value="SH3_BCAR1"/>
    <property type="match status" value="1"/>
</dbReference>
<evidence type="ECO:0000256" key="14">
    <source>
        <dbReference type="ARBA" id="ARBA00079691"/>
    </source>
</evidence>
<dbReference type="OrthoDB" id="5983572at2759"/>
<keyword evidence="12" id="KW-0966">Cell projection</keyword>
<dbReference type="Pfam" id="PF00018">
    <property type="entry name" value="SH3_1"/>
    <property type="match status" value="1"/>
</dbReference>
<dbReference type="PANTHER" id="PTHR10654:SF15">
    <property type="entry name" value="BREAST CANCER ANTI-ESTROGEN RESISTANCE PROTEIN 1"/>
    <property type="match status" value="1"/>
</dbReference>
<dbReference type="InterPro" id="IPR036028">
    <property type="entry name" value="SH3-like_dom_sf"/>
</dbReference>
<dbReference type="GO" id="GO:0016477">
    <property type="term" value="P:cell migration"/>
    <property type="evidence" value="ECO:0007669"/>
    <property type="project" value="UniProtKB-ARBA"/>
</dbReference>
<evidence type="ECO:0000313" key="19">
    <source>
        <dbReference type="Proteomes" id="UP000192220"/>
    </source>
</evidence>
<dbReference type="Gene3D" id="2.30.30.40">
    <property type="entry name" value="SH3 Domains"/>
    <property type="match status" value="1"/>
</dbReference>
<feature type="compositionally biased region" description="Polar residues" evidence="17">
    <location>
        <begin position="303"/>
        <end position="312"/>
    </location>
</feature>
<evidence type="ECO:0000256" key="7">
    <source>
        <dbReference type="ARBA" id="ARBA00022553"/>
    </source>
</evidence>
<dbReference type="Pfam" id="PF08824">
    <property type="entry name" value="Serine_rich"/>
    <property type="match status" value="1"/>
</dbReference>
<dbReference type="CDD" id="cd11552">
    <property type="entry name" value="Serine_rich_BCAR1"/>
    <property type="match status" value="1"/>
</dbReference>
<feature type="compositionally biased region" description="Low complexity" evidence="17">
    <location>
        <begin position="103"/>
        <end position="114"/>
    </location>
</feature>
<proteinExistence type="inferred from homology"/>
<dbReference type="GO" id="GO:0007155">
    <property type="term" value="P:cell adhesion"/>
    <property type="evidence" value="ECO:0007669"/>
    <property type="project" value="UniProtKB-KW"/>
</dbReference>
<reference evidence="20" key="1">
    <citation type="submission" date="2025-08" db="UniProtKB">
        <authorList>
            <consortium name="RefSeq"/>
        </authorList>
    </citation>
    <scope>IDENTIFICATION</scope>
</reference>
<dbReference type="InterPro" id="IPR021901">
    <property type="entry name" value="CAS_C"/>
</dbReference>
<keyword evidence="19" id="KW-1185">Reference proteome</keyword>
<dbReference type="Gene3D" id="1.20.120.830">
    <property type="entry name" value="Serine-rich domain"/>
    <property type="match status" value="1"/>
</dbReference>
<feature type="compositionally biased region" description="Low complexity" evidence="17">
    <location>
        <begin position="87"/>
        <end position="96"/>
    </location>
</feature>
<keyword evidence="11" id="KW-0729">SH3-binding</keyword>
<feature type="compositionally biased region" description="Basic and acidic residues" evidence="17">
    <location>
        <begin position="353"/>
        <end position="363"/>
    </location>
</feature>
<dbReference type="FunFam" id="1.20.120.230:FF:000001">
    <property type="entry name" value="Breast cancer anti-estrogen resistance 1"/>
    <property type="match status" value="1"/>
</dbReference>
<evidence type="ECO:0000259" key="18">
    <source>
        <dbReference type="PROSITE" id="PS50002"/>
    </source>
</evidence>
<dbReference type="InterPro" id="IPR035745">
    <property type="entry name" value="BCAR1_SH3"/>
</dbReference>
<dbReference type="GO" id="GO:0030424">
    <property type="term" value="C:axon"/>
    <property type="evidence" value="ECO:0007669"/>
    <property type="project" value="UniProtKB-SubCell"/>
</dbReference>
<sequence length="977" mass="106893">MSVPVFCRLFDCLQGSPQVQNILAKALYDNVAESPDELSFRKGDIMTVLERDTQGLDGWWLCSLHGRQGIVPGNRLKILVGMYDSKQQQPSTPSTQDAPATCPAPQLQRPLPAQSAYATPTPAGSASSPGFPNKSLPSVQYTSMHPAYSAAGAAKASPDSVYMMPPSHGPKLSSQSLYQVPSGPSGSSVQPGPPSKAPILGQRQFQPPGHDIYQVPPSAGPSLGQAAASGGGAAPGQDVYQVPPSLDKRNWESSNKSHGKVVVPTRVGQVYVYDTGKSDLDEYDVPPRHQPPAQQDIYDVPPTRQQYSTQVYGTPPMVVKGPSSGQDIYDTPASSDKNAQQAVYDFPPSVSKDVPDSHPVREETYDVPPHFAKLKPQLAAPSAHYLHNNVNEDDDEPPIPEDVYDVPPPISEKHYLRDRGVVHQPPQDIYDIPPALRAGDVPVQDVYNFPREQEDRGGERGDQYVYDVPPQVVRDAQSTSEDLNVSFKRLSASSTGSSRSNHSSSSLDMVPVRDTPSFAAPSSGSGKPLILDLDQAMERLSHLQQAVESSVSFMMSFITGNWRSPAQLEGNLSAIHQAADRVRATVRDFLEFARGAVANAAQATDRLLQTKLGRQVGKMEEVFQSLIRHSQGLDGVSWSHTALSSPTPGGDDLDRLIMTARGIPDDAKQLASFLHGNASLLFKRTSRQPQQQQQLPLPPIPGDSGGQLTGSGSGTYQGGERVHIQSRPLPSPPKFTAAEEEEEGVQRPYEATEEGWMEDYDYVHLQGKEEFEKNQRELLEKGNIIRHNKTQLEQQQIKQFEWLEQEVSRPINNDLTGWAPSPHHPMAKQSSKNSAEDPSSSRLCHGDRQLLLFYQEQCEQNVTTVTNAIDAFFTAVNSNQPPKIFVAHSKFVILSAHKLVFIGDTLSRQAKCPEVRSRVAQSSNALCEKLKDIVVSTKTAALQYPSPGAAREMTERVRELAGCTQQFRMVLGQLLLM</sequence>
<dbReference type="FunFam" id="2.30.30.40:FF:000009">
    <property type="entry name" value="Breast cancer anti-estrogen resistance 1"/>
    <property type="match status" value="1"/>
</dbReference>
<keyword evidence="10" id="KW-0007">Acetylation</keyword>
<dbReference type="InterPro" id="IPR014928">
    <property type="entry name" value="Serine_rich_dom"/>
</dbReference>
<dbReference type="GO" id="GO:0005737">
    <property type="term" value="C:cytoplasm"/>
    <property type="evidence" value="ECO:0007669"/>
    <property type="project" value="UniProtKB-SubCell"/>
</dbReference>
<feature type="compositionally biased region" description="Polar residues" evidence="17">
    <location>
        <begin position="828"/>
        <end position="842"/>
    </location>
</feature>
<dbReference type="InterPro" id="IPR037362">
    <property type="entry name" value="CAS_fam"/>
</dbReference>
<evidence type="ECO:0000256" key="17">
    <source>
        <dbReference type="SAM" id="MobiDB-lite"/>
    </source>
</evidence>
<evidence type="ECO:0000256" key="16">
    <source>
        <dbReference type="PROSITE-ProRule" id="PRU00192"/>
    </source>
</evidence>
<dbReference type="CTD" id="9564"/>
<dbReference type="SUPFAM" id="SSF50044">
    <property type="entry name" value="SH3-domain"/>
    <property type="match status" value="1"/>
</dbReference>
<feature type="region of interest" description="Disordered" evidence="17">
    <location>
        <begin position="161"/>
        <end position="257"/>
    </location>
</feature>
<feature type="compositionally biased region" description="Gly residues" evidence="17">
    <location>
        <begin position="703"/>
        <end position="717"/>
    </location>
</feature>
<dbReference type="GO" id="GO:0005886">
    <property type="term" value="C:plasma membrane"/>
    <property type="evidence" value="ECO:0007669"/>
    <property type="project" value="TreeGrafter"/>
</dbReference>
<evidence type="ECO:0000256" key="11">
    <source>
        <dbReference type="ARBA" id="ARBA00023036"/>
    </source>
</evidence>
<dbReference type="KEGG" id="alim:106510812"/>
<evidence type="ECO:0000256" key="12">
    <source>
        <dbReference type="ARBA" id="ARBA00023273"/>
    </source>
</evidence>
<dbReference type="Proteomes" id="UP000192220">
    <property type="component" value="Unplaced"/>
</dbReference>
<feature type="region of interest" description="Disordered" evidence="17">
    <location>
        <begin position="344"/>
        <end position="363"/>
    </location>
</feature>
<feature type="compositionally biased region" description="Low complexity" evidence="17">
    <location>
        <begin position="216"/>
        <end position="228"/>
    </location>
</feature>
<dbReference type="RefSeq" id="XP_013854990.1">
    <property type="nucleotide sequence ID" value="XM_013999536.1"/>
</dbReference>
<dbReference type="PROSITE" id="PS50002">
    <property type="entry name" value="SH3"/>
    <property type="match status" value="1"/>
</dbReference>
<evidence type="ECO:0000256" key="2">
    <source>
        <dbReference type="ARBA" id="ARBA00004489"/>
    </source>
</evidence>
<evidence type="ECO:0000256" key="3">
    <source>
        <dbReference type="ARBA" id="ARBA00004496"/>
    </source>
</evidence>
<dbReference type="InterPro" id="IPR038319">
    <property type="entry name" value="Serine_rich_sf"/>
</dbReference>
<keyword evidence="5 16" id="KW-0728">SH3 domain</keyword>
<dbReference type="SMART" id="SM00326">
    <property type="entry name" value="SH3"/>
    <property type="match status" value="1"/>
</dbReference>
<dbReference type="InParanoid" id="A0A2I4AHK0"/>
<evidence type="ECO:0000256" key="8">
    <source>
        <dbReference type="ARBA" id="ARBA00022889"/>
    </source>
</evidence>
<keyword evidence="9" id="KW-0965">Cell junction</keyword>
<dbReference type="Pfam" id="PF12026">
    <property type="entry name" value="CAS_C"/>
    <property type="match status" value="1"/>
</dbReference>
<name>A0A2I4AHK0_AUSLI</name>
<dbReference type="PRINTS" id="PR00452">
    <property type="entry name" value="SH3DOMAIN"/>
</dbReference>